<feature type="binding site" evidence="15">
    <location>
        <position position="744"/>
    </location>
    <ligand>
        <name>[4Fe-4S] cluster</name>
        <dbReference type="ChEBI" id="CHEBI:49883"/>
    </ligand>
</feature>
<evidence type="ECO:0000256" key="6">
    <source>
        <dbReference type="ARBA" id="ARBA00023002"/>
    </source>
</evidence>
<dbReference type="PANTHER" id="PTHR32439">
    <property type="entry name" value="FERREDOXIN--NITRITE REDUCTASE, CHLOROPLASTIC"/>
    <property type="match status" value="1"/>
</dbReference>
<dbReference type="InterPro" id="IPR011798">
    <property type="entry name" value="APS_reductase"/>
</dbReference>
<dbReference type="EC" id="1.8.4.10" evidence="11 15"/>
<evidence type="ECO:0000259" key="16">
    <source>
        <dbReference type="Pfam" id="PF01077"/>
    </source>
</evidence>
<evidence type="ECO:0000256" key="13">
    <source>
        <dbReference type="ARBA" id="ARBA00030894"/>
    </source>
</evidence>
<keyword evidence="8 15" id="KW-0411">Iron-sulfur</keyword>
<dbReference type="Pfam" id="PF01507">
    <property type="entry name" value="PAPS_reduct"/>
    <property type="match status" value="1"/>
</dbReference>
<keyword evidence="2" id="KW-0004">4Fe-4S</keyword>
<dbReference type="SUPFAM" id="SSF52402">
    <property type="entry name" value="Adenine nucleotide alpha hydrolases-like"/>
    <property type="match status" value="1"/>
</dbReference>
<dbReference type="SUPFAM" id="SSF55124">
    <property type="entry name" value="Nitrite/Sulfite reductase N-terminal domain-like"/>
    <property type="match status" value="2"/>
</dbReference>
<dbReference type="GO" id="GO:0004604">
    <property type="term" value="F:phosphoadenylyl-sulfate reductase (thioredoxin) activity"/>
    <property type="evidence" value="ECO:0007669"/>
    <property type="project" value="UniProtKB-UniRule"/>
</dbReference>
<dbReference type="Gene3D" id="3.40.50.620">
    <property type="entry name" value="HUPs"/>
    <property type="match status" value="1"/>
</dbReference>
<dbReference type="Pfam" id="PF02597">
    <property type="entry name" value="ThiS"/>
    <property type="match status" value="1"/>
</dbReference>
<comment type="function">
    <text evidence="9 15">Catalyzes the formation of sulfite from adenosine 5'-phosphosulfate (APS) using thioredoxin as an electron donor.</text>
</comment>
<dbReference type="InterPro" id="IPR006067">
    <property type="entry name" value="NO2/SO3_Rdtase_4Fe4S_dom"/>
</dbReference>
<dbReference type="SUPFAM" id="SSF56014">
    <property type="entry name" value="Nitrite and sulphite reductase 4Fe-4S domain-like"/>
    <property type="match status" value="2"/>
</dbReference>
<dbReference type="NCBIfam" id="TIGR02055">
    <property type="entry name" value="APS_reductase"/>
    <property type="match status" value="1"/>
</dbReference>
<dbReference type="eggNOG" id="COG0175">
    <property type="taxonomic scope" value="Bacteria"/>
</dbReference>
<comment type="catalytic activity">
    <reaction evidence="15">
        <text>[thioredoxin]-disulfide + sulfite + AMP + 2 H(+) = adenosine 5'-phosphosulfate + [thioredoxin]-dithiol</text>
        <dbReference type="Rhea" id="RHEA:21976"/>
        <dbReference type="Rhea" id="RHEA-COMP:10698"/>
        <dbReference type="Rhea" id="RHEA-COMP:10700"/>
        <dbReference type="ChEBI" id="CHEBI:15378"/>
        <dbReference type="ChEBI" id="CHEBI:17359"/>
        <dbReference type="ChEBI" id="CHEBI:29950"/>
        <dbReference type="ChEBI" id="CHEBI:50058"/>
        <dbReference type="ChEBI" id="CHEBI:58243"/>
        <dbReference type="ChEBI" id="CHEBI:456215"/>
        <dbReference type="EC" id="1.8.4.10"/>
    </reaction>
</comment>
<reference evidence="20" key="1">
    <citation type="journal article" date="2010" name="Stand. Genomic Sci.">
        <title>Complete genome sequence of Thermocrinis albus type strain (HI 11/12T).</title>
        <authorList>
            <person name="Wirth R."/>
            <person name="Sikorski J."/>
            <person name="Brambilla E."/>
            <person name="Misra M."/>
            <person name="Lapidus A."/>
            <person name="Copeland A."/>
            <person name="Nolan M."/>
            <person name="Lucas S."/>
            <person name="Chen F."/>
            <person name="Tice H."/>
            <person name="Cheng J.F."/>
            <person name="Han C."/>
            <person name="Detter J.C."/>
            <person name="Tapia R."/>
            <person name="Bruce D."/>
            <person name="Goodwin L."/>
            <person name="Pitluck S."/>
            <person name="Pati A."/>
            <person name="Anderson I."/>
            <person name="Ivanova N."/>
            <person name="Mavromatis K."/>
            <person name="Mikhailova N."/>
            <person name="Chen A."/>
            <person name="Palaniappan K."/>
            <person name="Bilek Y."/>
            <person name="Hader T."/>
            <person name="Land M."/>
            <person name="Hauser L."/>
            <person name="Chang Y.J."/>
            <person name="Jeffries C.D."/>
            <person name="Tindall B.J."/>
            <person name="Rohde M."/>
            <person name="Goker M."/>
            <person name="Bristow J."/>
            <person name="Eisen J.A."/>
            <person name="Markowitz V."/>
            <person name="Hugenholtz P."/>
            <person name="Kyrpides N.C."/>
            <person name="Klenk H.P."/>
        </authorList>
    </citation>
    <scope>NUCLEOTIDE SEQUENCE [LARGE SCALE GENOMIC DNA]</scope>
    <source>
        <strain evidence="20">DSM 14484 / JCM 11386 / HI 11/12</strain>
    </source>
</reference>
<dbReference type="GO" id="GO:0046872">
    <property type="term" value="F:metal ion binding"/>
    <property type="evidence" value="ECO:0007669"/>
    <property type="project" value="UniProtKB-KW"/>
</dbReference>
<dbReference type="GO" id="GO:0020037">
    <property type="term" value="F:heme binding"/>
    <property type="evidence" value="ECO:0007669"/>
    <property type="project" value="InterPro"/>
</dbReference>
<keyword evidence="20" id="KW-1185">Reference proteome</keyword>
<comment type="similarity">
    <text evidence="1 15">Belongs to the PAPS reductase family. CysH subfamily.</text>
</comment>
<evidence type="ECO:0000256" key="9">
    <source>
        <dbReference type="ARBA" id="ARBA00024298"/>
    </source>
</evidence>
<evidence type="ECO:0000256" key="15">
    <source>
        <dbReference type="HAMAP-Rule" id="MF_00063"/>
    </source>
</evidence>
<dbReference type="AlphaFoldDB" id="D3SLW3"/>
<dbReference type="KEGG" id="tal:Thal_1111"/>
<dbReference type="InterPro" id="IPR051329">
    <property type="entry name" value="NIR_SIR_4Fe-4S"/>
</dbReference>
<dbReference type="SUPFAM" id="SSF54285">
    <property type="entry name" value="MoaD/ThiS"/>
    <property type="match status" value="1"/>
</dbReference>
<keyword evidence="3 15" id="KW-0963">Cytoplasm</keyword>
<dbReference type="OrthoDB" id="9772604at2"/>
<feature type="domain" description="Nitrite/sulphite reductase 4Fe-4S" evidence="16">
    <location>
        <begin position="128"/>
        <end position="283"/>
    </location>
</feature>
<feature type="binding site" evidence="15">
    <location>
        <position position="830"/>
    </location>
    <ligand>
        <name>[4Fe-4S] cluster</name>
        <dbReference type="ChEBI" id="CHEBI:49883"/>
    </ligand>
</feature>
<evidence type="ECO:0000256" key="4">
    <source>
        <dbReference type="ARBA" id="ARBA00022617"/>
    </source>
</evidence>
<gene>
    <name evidence="15" type="primary">cysH</name>
    <name evidence="19" type="ordered locus">Thal_1111</name>
</gene>
<dbReference type="GO" id="GO:0019379">
    <property type="term" value="P:sulfate assimilation, phosphoadenylyl sulfate reduction by phosphoadenylyl-sulfate reductase (thioredoxin)"/>
    <property type="evidence" value="ECO:0007669"/>
    <property type="project" value="UniProtKB-UniRule"/>
</dbReference>
<comment type="pathway">
    <text evidence="10 15">Sulfur metabolism; hydrogen sulfide biosynthesis; sulfite from sulfate.</text>
</comment>
<protein>
    <recommendedName>
        <fullName evidence="12 15">Adenosine 5'-phosphosulfate reductase</fullName>
        <shortName evidence="15">APS reductase</shortName>
        <ecNumber evidence="11 15">1.8.4.10</ecNumber>
    </recommendedName>
    <alternativeName>
        <fullName evidence="14 15">5'-adenylylsulfate reductase</fullName>
    </alternativeName>
    <alternativeName>
        <fullName evidence="13 15">Thioredoxin-dependent 5'-adenylylsulfate reductase</fullName>
    </alternativeName>
</protein>
<dbReference type="EMBL" id="CP001931">
    <property type="protein sequence ID" value="ADC89743.1"/>
    <property type="molecule type" value="Genomic_DNA"/>
</dbReference>
<evidence type="ECO:0000256" key="10">
    <source>
        <dbReference type="ARBA" id="ARBA00024327"/>
    </source>
</evidence>
<keyword evidence="7 15" id="KW-0408">Iron</keyword>
<comment type="cofactor">
    <cofactor evidence="15">
        <name>[4Fe-4S] cluster</name>
        <dbReference type="ChEBI" id="CHEBI:49883"/>
    </cofactor>
    <text evidence="15">Binds 1 [4Fe-4S] cluster per subunit.</text>
</comment>
<dbReference type="GO" id="GO:0051539">
    <property type="term" value="F:4 iron, 4 sulfur cluster binding"/>
    <property type="evidence" value="ECO:0007669"/>
    <property type="project" value="UniProtKB-UniRule"/>
</dbReference>
<feature type="binding site" evidence="15">
    <location>
        <position position="827"/>
    </location>
    <ligand>
        <name>[4Fe-4S] cluster</name>
        <dbReference type="ChEBI" id="CHEBI:49883"/>
    </ligand>
</feature>
<proteinExistence type="inferred from homology"/>
<feature type="domain" description="Phosphoadenosine phosphosulphate reductase" evidence="17">
    <location>
        <begin position="658"/>
        <end position="833"/>
    </location>
</feature>
<evidence type="ECO:0000256" key="1">
    <source>
        <dbReference type="ARBA" id="ARBA00009732"/>
    </source>
</evidence>
<evidence type="ECO:0000256" key="11">
    <source>
        <dbReference type="ARBA" id="ARBA00024386"/>
    </source>
</evidence>
<comment type="subcellular location">
    <subcellularLocation>
        <location evidence="15">Cytoplasm</location>
    </subcellularLocation>
</comment>
<dbReference type="InterPro" id="IPR036136">
    <property type="entry name" value="Nit/Sulf_reduc_fer-like_dom_sf"/>
</dbReference>
<accession>D3SLW3</accession>
<dbReference type="eggNOG" id="COG0155">
    <property type="taxonomic scope" value="Bacteria"/>
</dbReference>
<dbReference type="Gene3D" id="3.10.20.30">
    <property type="match status" value="1"/>
</dbReference>
<dbReference type="HAMAP" id="MF_00063">
    <property type="entry name" value="CysH"/>
    <property type="match status" value="1"/>
</dbReference>
<feature type="domain" description="Nitrite/Sulfite reductase ferredoxin-like" evidence="18">
    <location>
        <begin position="60"/>
        <end position="120"/>
    </location>
</feature>
<dbReference type="Proteomes" id="UP000002043">
    <property type="component" value="Chromosome"/>
</dbReference>
<dbReference type="Pfam" id="PF03460">
    <property type="entry name" value="NIR_SIR_ferr"/>
    <property type="match status" value="2"/>
</dbReference>
<dbReference type="NCBIfam" id="TIGR00434">
    <property type="entry name" value="cysH"/>
    <property type="match status" value="1"/>
</dbReference>
<dbReference type="InterPro" id="IPR005117">
    <property type="entry name" value="NiRdtase/SiRdtase_haem-b_fer"/>
</dbReference>
<dbReference type="STRING" id="638303.Thal_1111"/>
<evidence type="ECO:0000256" key="14">
    <source>
        <dbReference type="ARBA" id="ARBA00032041"/>
    </source>
</evidence>
<dbReference type="InterPro" id="IPR002500">
    <property type="entry name" value="PAPS_reduct_dom"/>
</dbReference>
<dbReference type="NCBIfam" id="NF002537">
    <property type="entry name" value="PRK02090.1"/>
    <property type="match status" value="1"/>
</dbReference>
<dbReference type="Pfam" id="PF01077">
    <property type="entry name" value="NIR_SIR"/>
    <property type="match status" value="1"/>
</dbReference>
<organism evidence="19 20">
    <name type="scientific">Thermocrinis albus (strain DSM 14484 / JCM 11386 / HI 11/12)</name>
    <dbReference type="NCBI Taxonomy" id="638303"/>
    <lineage>
        <taxon>Bacteria</taxon>
        <taxon>Pseudomonadati</taxon>
        <taxon>Aquificota</taxon>
        <taxon>Aquificia</taxon>
        <taxon>Aquificales</taxon>
        <taxon>Aquificaceae</taxon>
        <taxon>Thermocrinis</taxon>
    </lineage>
</organism>
<feature type="domain" description="Nitrite/Sulfite reductase ferredoxin-like" evidence="18">
    <location>
        <begin position="306"/>
        <end position="370"/>
    </location>
</feature>
<dbReference type="GO" id="GO:0070814">
    <property type="term" value="P:hydrogen sulfide biosynthetic process"/>
    <property type="evidence" value="ECO:0007669"/>
    <property type="project" value="UniProtKB-UniRule"/>
</dbReference>
<dbReference type="InterPro" id="IPR004511">
    <property type="entry name" value="PAPS/APS_Rdtase"/>
</dbReference>
<dbReference type="InterPro" id="IPR016155">
    <property type="entry name" value="Mopterin_synth/thiamin_S_b"/>
</dbReference>
<feature type="active site" description="Nucleophile; cysteine thiosulfonate intermediate" evidence="15">
    <location>
        <position position="855"/>
    </location>
</feature>
<feature type="binding site" evidence="15">
    <location>
        <position position="743"/>
    </location>
    <ligand>
        <name>[4Fe-4S] cluster</name>
        <dbReference type="ChEBI" id="CHEBI:49883"/>
    </ligand>
</feature>
<dbReference type="CDD" id="cd23945">
    <property type="entry name" value="PAPS_reductase"/>
    <property type="match status" value="1"/>
</dbReference>
<keyword evidence="6 15" id="KW-0560">Oxidoreductase</keyword>
<dbReference type="InterPro" id="IPR012675">
    <property type="entry name" value="Beta-grasp_dom_sf"/>
</dbReference>
<dbReference type="GO" id="GO:0043866">
    <property type="term" value="F:adenylyl-sulfate reductase (thioredoxin) activity"/>
    <property type="evidence" value="ECO:0007669"/>
    <property type="project" value="UniProtKB-EC"/>
</dbReference>
<keyword evidence="4" id="KW-0349">Heme</keyword>
<dbReference type="InterPro" id="IPR014729">
    <property type="entry name" value="Rossmann-like_a/b/a_fold"/>
</dbReference>
<evidence type="ECO:0000256" key="5">
    <source>
        <dbReference type="ARBA" id="ARBA00022723"/>
    </source>
</evidence>
<evidence type="ECO:0000256" key="2">
    <source>
        <dbReference type="ARBA" id="ARBA00022485"/>
    </source>
</evidence>
<dbReference type="GO" id="GO:0019344">
    <property type="term" value="P:cysteine biosynthetic process"/>
    <property type="evidence" value="ECO:0007669"/>
    <property type="project" value="InterPro"/>
</dbReference>
<dbReference type="GO" id="GO:0005737">
    <property type="term" value="C:cytoplasm"/>
    <property type="evidence" value="ECO:0007669"/>
    <property type="project" value="UniProtKB-SubCell"/>
</dbReference>
<dbReference type="PANTHER" id="PTHR32439:SF9">
    <property type="entry name" value="BLR3264 PROTEIN"/>
    <property type="match status" value="1"/>
</dbReference>
<keyword evidence="5 15" id="KW-0479">Metal-binding</keyword>
<dbReference type="HOGENOM" id="CLU_015667_2_0_0"/>
<dbReference type="InterPro" id="IPR003749">
    <property type="entry name" value="ThiS/MoaD-like"/>
</dbReference>
<evidence type="ECO:0000256" key="12">
    <source>
        <dbReference type="ARBA" id="ARBA00029514"/>
    </source>
</evidence>
<evidence type="ECO:0000256" key="7">
    <source>
        <dbReference type="ARBA" id="ARBA00023004"/>
    </source>
</evidence>
<evidence type="ECO:0000256" key="8">
    <source>
        <dbReference type="ARBA" id="ARBA00023014"/>
    </source>
</evidence>
<dbReference type="eggNOG" id="COG1977">
    <property type="taxonomic scope" value="Bacteria"/>
</dbReference>
<dbReference type="Gene3D" id="3.90.480.20">
    <property type="match status" value="1"/>
</dbReference>
<evidence type="ECO:0000259" key="17">
    <source>
        <dbReference type="Pfam" id="PF01507"/>
    </source>
</evidence>
<name>D3SLW3_THEAH</name>
<dbReference type="InterPro" id="IPR045854">
    <property type="entry name" value="NO2/SO3_Rdtase_4Fe4S_sf"/>
</dbReference>
<evidence type="ECO:0000313" key="19">
    <source>
        <dbReference type="EMBL" id="ADC89743.1"/>
    </source>
</evidence>
<evidence type="ECO:0000313" key="20">
    <source>
        <dbReference type="Proteomes" id="UP000002043"/>
    </source>
</evidence>
<dbReference type="Gene3D" id="3.30.413.10">
    <property type="entry name" value="Sulfite Reductase Hemoprotein, domain 1"/>
    <property type="match status" value="2"/>
</dbReference>
<evidence type="ECO:0000259" key="18">
    <source>
        <dbReference type="Pfam" id="PF03460"/>
    </source>
</evidence>
<evidence type="ECO:0000256" key="3">
    <source>
        <dbReference type="ARBA" id="ARBA00022490"/>
    </source>
</evidence>
<sequence length="884" mass="101252">MVSREVLEKNPREALKMEKHPLDILEELPRMIEKGYEGVPEEDLVRLQWYGLYHDKPRVGYFLLRVRIPGGILTPSQLRVLGELATSFNNYAELTMRQDLQLHYIRLEHLPEVLETLKEVGLFPVGACGDTVRNITCCPVAGHQREELEDVRPILHTLESIFHDPSRREHFNLPRKFKITVTACPYHCSMPEMHDLAFVGTVKDREFGFAVWVGGGLSSTPRIARKLGIFIPPDKVGEVAEAVVSMWSQDPENRKSFVKARIKYFVDRLGVERFKEELLKRLSFVPEPLTEEPRPVARFFHTGIRKQKEEGFYYVGVPVLAGRVRGDQLLRLAELTERLDLSVRITQRQNLLLLNVAENHLGTVLEKLKEIGFDMDSGETRSVSVACTSDPFCNYSVGAAKEALIELLQYLEGELGKLEGLTIGVDGCPHACAHHWLNDIGLQATHLRQPDGSVETTYNLVLRGGYGKEASIGKIVLKKVPFVDLKVFIKNLVAAYKRSGLSSFHEFINSYTDEELIEIMKGENKARQDEGKVRVRIFGPLTRFSGGLSEIELPPGTLREILRHLETELEGFRGRLLDENGKLKPFVKVFLNDEDIAFLPDGLNTTVREGDEIMLYPALAGGAPPLDETEVHELAIEFEDKTAHDVLRWAIENLHPRLYIAWSGQVEDMVLLDMAWRINPAVRVFTVDTGRLHEETYRLMEEVYERYGVRIEVYFPEPSDVEKMVKEHGVNLFYRSVELRHLCCYVRKVKPLLRALSQVDGWVTGLRREQWASRHNIMKLEVDHDHGQIVKVNPLADWTEREVWQYIRENSVPYNQLYSRGYRSIGCEPCTRPVAPFEDPRAGRWWWEKDAPKECGMHCSIETGGFEKIADKLIREDKHGYKGS</sequence>